<dbReference type="PROSITE" id="PS50071">
    <property type="entry name" value="HOMEOBOX_2"/>
    <property type="match status" value="1"/>
</dbReference>
<dbReference type="Gene3D" id="1.10.10.60">
    <property type="entry name" value="Homeodomain-like"/>
    <property type="match status" value="1"/>
</dbReference>
<evidence type="ECO:0000256" key="4">
    <source>
        <dbReference type="PROSITE-ProRule" id="PRU00108"/>
    </source>
</evidence>
<feature type="domain" description="Homeobox" evidence="6">
    <location>
        <begin position="128"/>
        <end position="165"/>
    </location>
</feature>
<feature type="compositionally biased region" description="Polar residues" evidence="5">
    <location>
        <begin position="212"/>
        <end position="233"/>
    </location>
</feature>
<dbReference type="InterPro" id="IPR050224">
    <property type="entry name" value="TALE_homeobox"/>
</dbReference>
<dbReference type="CDD" id="cd00086">
    <property type="entry name" value="homeodomain"/>
    <property type="match status" value="1"/>
</dbReference>
<dbReference type="PANTHER" id="PTHR11850">
    <property type="entry name" value="HOMEOBOX PROTEIN TRANSCRIPTION FACTORS"/>
    <property type="match status" value="1"/>
</dbReference>
<dbReference type="GO" id="GO:0006355">
    <property type="term" value="P:regulation of DNA-templated transcription"/>
    <property type="evidence" value="ECO:0007669"/>
    <property type="project" value="InterPro"/>
</dbReference>
<evidence type="ECO:0000259" key="6">
    <source>
        <dbReference type="PROSITE" id="PS50071"/>
    </source>
</evidence>
<accession>A0A6G3MHC3</accession>
<evidence type="ECO:0000256" key="1">
    <source>
        <dbReference type="ARBA" id="ARBA00023125"/>
    </source>
</evidence>
<evidence type="ECO:0000256" key="2">
    <source>
        <dbReference type="ARBA" id="ARBA00023155"/>
    </source>
</evidence>
<comment type="subcellular location">
    <subcellularLocation>
        <location evidence="4">Nucleus</location>
    </subcellularLocation>
</comment>
<proteinExistence type="predicted"/>
<dbReference type="EMBL" id="GHBP01003391">
    <property type="protein sequence ID" value="NDJ93371.1"/>
    <property type="molecule type" value="Transcribed_RNA"/>
</dbReference>
<dbReference type="AlphaFoldDB" id="A0A6G3MHC3"/>
<evidence type="ECO:0000256" key="3">
    <source>
        <dbReference type="ARBA" id="ARBA00023242"/>
    </source>
</evidence>
<feature type="DNA-binding region" description="Homeobox" evidence="4">
    <location>
        <begin position="130"/>
        <end position="166"/>
    </location>
</feature>
<sequence length="233" mass="26574">MERSENKIPMEYQNLVNYNQATWAQNPYANSLYLNGFDPTIPAPTNHLCQVICTQAQSTVSNYDYYRYGLIANSQLQPTNTNFLIEASKTSFNPSRYSLDENYSNLQNTMHLQQRSGPMRTWLNGHLEDPYPSSQEKQKLADECNKSYIQVCTWFANARRSLRRQGAIGPRIRRNKSSSNFDLSETNSTNSAHNVNLHSNGPYCDMNDRVPSMNSSLRVPTSNTTANINQPNN</sequence>
<dbReference type="SUPFAM" id="SSF46689">
    <property type="entry name" value="Homeodomain-like"/>
    <property type="match status" value="1"/>
</dbReference>
<protein>
    <submittedName>
        <fullName evidence="7">Iroquois-class homeodomain protein irx-1-A (Trinotate prediction)</fullName>
    </submittedName>
</protein>
<dbReference type="InterPro" id="IPR001356">
    <property type="entry name" value="HD"/>
</dbReference>
<dbReference type="GO" id="GO:0005634">
    <property type="term" value="C:nucleus"/>
    <property type="evidence" value="ECO:0007669"/>
    <property type="project" value="UniProtKB-SubCell"/>
</dbReference>
<dbReference type="SMART" id="SM00389">
    <property type="entry name" value="HOX"/>
    <property type="match status" value="1"/>
</dbReference>
<keyword evidence="2 4" id="KW-0371">Homeobox</keyword>
<dbReference type="InterPro" id="IPR008422">
    <property type="entry name" value="KN_HD"/>
</dbReference>
<name>A0A6G3MHC3_HENSL</name>
<reference evidence="7" key="1">
    <citation type="submission" date="2018-11" db="EMBL/GenBank/DDBJ databases">
        <title>Henneguya salminicola genome and transcriptome.</title>
        <authorList>
            <person name="Yahalomi D."/>
            <person name="Atkinson S.D."/>
            <person name="Neuhof M."/>
            <person name="Chang E.S."/>
            <person name="Philippe H."/>
            <person name="Cartwright P."/>
            <person name="Bartholomew J.L."/>
            <person name="Huchon D."/>
        </authorList>
    </citation>
    <scope>NUCLEOTIDE SEQUENCE</scope>
    <source>
        <strain evidence="7">Hz1</strain>
        <tissue evidence="7">Whole</tissue>
    </source>
</reference>
<dbReference type="OrthoDB" id="5399138at2759"/>
<dbReference type="GO" id="GO:0003677">
    <property type="term" value="F:DNA binding"/>
    <property type="evidence" value="ECO:0007669"/>
    <property type="project" value="UniProtKB-UniRule"/>
</dbReference>
<evidence type="ECO:0000313" key="7">
    <source>
        <dbReference type="EMBL" id="NDJ93371.1"/>
    </source>
</evidence>
<feature type="region of interest" description="Disordered" evidence="5">
    <location>
        <begin position="167"/>
        <end position="233"/>
    </location>
</feature>
<keyword evidence="3 4" id="KW-0539">Nucleus</keyword>
<evidence type="ECO:0000256" key="5">
    <source>
        <dbReference type="SAM" id="MobiDB-lite"/>
    </source>
</evidence>
<dbReference type="Pfam" id="PF05920">
    <property type="entry name" value="Homeobox_KN"/>
    <property type="match status" value="1"/>
</dbReference>
<feature type="compositionally biased region" description="Polar residues" evidence="5">
    <location>
        <begin position="177"/>
        <end position="199"/>
    </location>
</feature>
<organism evidence="7">
    <name type="scientific">Henneguya salminicola</name>
    <name type="common">Myxosporean</name>
    <dbReference type="NCBI Taxonomy" id="69463"/>
    <lineage>
        <taxon>Eukaryota</taxon>
        <taxon>Metazoa</taxon>
        <taxon>Cnidaria</taxon>
        <taxon>Myxozoa</taxon>
        <taxon>Myxosporea</taxon>
        <taxon>Bivalvulida</taxon>
        <taxon>Platysporina</taxon>
        <taxon>Myxobolidae</taxon>
        <taxon>Henneguya</taxon>
    </lineage>
</organism>
<dbReference type="InterPro" id="IPR009057">
    <property type="entry name" value="Homeodomain-like_sf"/>
</dbReference>
<keyword evidence="1 4" id="KW-0238">DNA-binding</keyword>